<dbReference type="Gene3D" id="2.60.40.2700">
    <property type="match status" value="2"/>
</dbReference>
<sequence length="373" mass="39405">MTDQTMFPGRQGIIFYEIVREGTFGSATRDQITYQYDLNGDNVWRKPDFFRVAGPDTFSFLTGKDLVEGTVNVVRLRAVATIKGRVYASVPSAPIGTYVFGEIDRNYTLKTVVAADTVTVSWDITAALHGQRATIEFSDDSDFQYVGPVGSVTIRPGFSQTVTPKLDVIGENLDFDMVTYQTTVTTGPAGTGAAFTQTPKPTIVGTPQVGSVLTAQTGTWKPLPVTFSYQWSRNGVPLAGATRSQYTPAAADAGAALSVTVTGRTPSGSSASLESTPTAAIAARVISGVGYATNGTPSVGNTLSADVANVTPLGATFTFQWLSDGAPIPGQTRSSYRIVQADLGHYLSVSITARKTGYPSTTLTTEPYPVTAG</sequence>
<protein>
    <submittedName>
        <fullName evidence="1">Uncharacterized protein</fullName>
    </submittedName>
</protein>
<evidence type="ECO:0000313" key="1">
    <source>
        <dbReference type="EMBL" id="RFA28128.1"/>
    </source>
</evidence>
<dbReference type="AlphaFoldDB" id="A0A3E0WDB3"/>
<evidence type="ECO:0000313" key="2">
    <source>
        <dbReference type="Proteomes" id="UP000257080"/>
    </source>
</evidence>
<dbReference type="Proteomes" id="UP000257080">
    <property type="component" value="Unassembled WGS sequence"/>
</dbReference>
<dbReference type="EMBL" id="NBXE01000017">
    <property type="protein sequence ID" value="RFA28128.1"/>
    <property type="molecule type" value="Genomic_DNA"/>
</dbReference>
<organism evidence="1 2">
    <name type="scientific">Subtercola boreus</name>
    <dbReference type="NCBI Taxonomy" id="120213"/>
    <lineage>
        <taxon>Bacteria</taxon>
        <taxon>Bacillati</taxon>
        <taxon>Actinomycetota</taxon>
        <taxon>Actinomycetes</taxon>
        <taxon>Micrococcales</taxon>
        <taxon>Microbacteriaceae</taxon>
        <taxon>Subtercola</taxon>
    </lineage>
</organism>
<accession>A0A3E0WDB3</accession>
<gene>
    <name evidence="1" type="ORF">B7R25_05280</name>
</gene>
<name>A0A3E0WDB3_9MICO</name>
<dbReference type="RefSeq" id="WP_116417920.1">
    <property type="nucleotide sequence ID" value="NZ_NBXC01000012.1"/>
</dbReference>
<proteinExistence type="predicted"/>
<comment type="caution">
    <text evidence="1">The sequence shown here is derived from an EMBL/GenBank/DDBJ whole genome shotgun (WGS) entry which is preliminary data.</text>
</comment>
<reference evidence="1 2" key="1">
    <citation type="submission" date="2017-04" db="EMBL/GenBank/DDBJ databases">
        <title>Comparative genome analysis of Subtercola boreus.</title>
        <authorList>
            <person name="Cho Y.-J."/>
            <person name="Cho A."/>
            <person name="Kim O.-S."/>
            <person name="Lee J.-I."/>
        </authorList>
    </citation>
    <scope>NUCLEOTIDE SEQUENCE [LARGE SCALE GENOMIC DNA]</scope>
    <source>
        <strain evidence="1 2">P28004</strain>
    </source>
</reference>
<dbReference type="OrthoDB" id="9758772at2"/>